<dbReference type="GeneID" id="89546346"/>
<sequence>MSELLSDFVSRVISAAGALDLEAVVRNELASADFRGGTGEDVLRGSHLPVDIATVTIGRFPILFGRLPISPDVALVRDGVRRYRNQGVVARSHLPPGQVLDLQLWLVGPDGSEDDPEWRALALAIERDDRVARKLVWLPPESLDERNEAFAGFIARTFLARPWEALPPQPAAPLDRLSALIDVAAELGIEQSVVDRWFELADSDLADGAELMDALVDAWSEVLP</sequence>
<protein>
    <submittedName>
        <fullName evidence="1">ABC-three component system middle component 1</fullName>
    </submittedName>
</protein>
<evidence type="ECO:0000313" key="2">
    <source>
        <dbReference type="Proteomes" id="UP001369248"/>
    </source>
</evidence>
<dbReference type="Pfam" id="PF20289">
    <property type="entry name" value="MComp1"/>
    <property type="match status" value="1"/>
</dbReference>
<evidence type="ECO:0000313" key="1">
    <source>
        <dbReference type="EMBL" id="WWR37934.1"/>
    </source>
</evidence>
<dbReference type="InterPro" id="IPR046905">
    <property type="entry name" value="ABC-3C_MC1"/>
</dbReference>
<name>A0ABZ2H514_9PSED</name>
<dbReference type="EMBL" id="CP146072">
    <property type="protein sequence ID" value="WWR37934.1"/>
    <property type="molecule type" value="Genomic_DNA"/>
</dbReference>
<reference evidence="2" key="1">
    <citation type="submission" date="2024-02" db="EMBL/GenBank/DDBJ databases">
        <title>Exploring bacterial hosts of class 1 integrons in salad vegetable microbiomes with epicPCR.</title>
        <authorList>
            <person name="Qi Q."/>
            <person name="Ghaly T.M."/>
            <person name="Gillings M.R."/>
            <person name="Tetu S.G."/>
        </authorList>
    </citation>
    <scope>NUCLEOTIDE SEQUENCE [LARGE SCALE GENOMIC DNA]</scope>
    <source>
        <strain evidence="2">S2-2023-2</strain>
    </source>
</reference>
<organism evidence="1 2">
    <name type="scientific">Pseudomonas bubulae</name>
    <dbReference type="NCBI Taxonomy" id="2316085"/>
    <lineage>
        <taxon>Bacteria</taxon>
        <taxon>Pseudomonadati</taxon>
        <taxon>Pseudomonadota</taxon>
        <taxon>Gammaproteobacteria</taxon>
        <taxon>Pseudomonadales</taxon>
        <taxon>Pseudomonadaceae</taxon>
        <taxon>Pseudomonas</taxon>
    </lineage>
</organism>
<dbReference type="Proteomes" id="UP001369248">
    <property type="component" value="Chromosome"/>
</dbReference>
<dbReference type="RefSeq" id="WP_338660356.1">
    <property type="nucleotide sequence ID" value="NZ_CP146072.1"/>
</dbReference>
<accession>A0ABZ2H514</accession>
<gene>
    <name evidence="1" type="ORF">V6B39_00400</name>
</gene>
<proteinExistence type="predicted"/>
<keyword evidence="2" id="KW-1185">Reference proteome</keyword>